<evidence type="ECO:0000313" key="5">
    <source>
        <dbReference type="Proteomes" id="UP000050872"/>
    </source>
</evidence>
<keyword evidence="1" id="KW-0808">Transferase</keyword>
<dbReference type="Gene3D" id="3.40.630.30">
    <property type="match status" value="1"/>
</dbReference>
<feature type="domain" description="N-acetyltransferase" evidence="3">
    <location>
        <begin position="11"/>
        <end position="175"/>
    </location>
</feature>
<dbReference type="PANTHER" id="PTHR43420:SF47">
    <property type="entry name" value="N-ACETYLTRANSFERASE DOMAIN-CONTAINING PROTEIN"/>
    <property type="match status" value="1"/>
</dbReference>
<dbReference type="AlphaFoldDB" id="A0A0R1QGA7"/>
<dbReference type="Pfam" id="PF00583">
    <property type="entry name" value="Acetyltransf_1"/>
    <property type="match status" value="1"/>
</dbReference>
<keyword evidence="5" id="KW-1185">Reference proteome</keyword>
<evidence type="ECO:0000256" key="2">
    <source>
        <dbReference type="ARBA" id="ARBA00023315"/>
    </source>
</evidence>
<dbReference type="CDD" id="cd04301">
    <property type="entry name" value="NAT_SF"/>
    <property type="match status" value="1"/>
</dbReference>
<dbReference type="STRING" id="1423770.FD29_GL000458"/>
<dbReference type="InterPro" id="IPR050680">
    <property type="entry name" value="YpeA/RimI_acetyltransf"/>
</dbReference>
<organism evidence="4 5">
    <name type="scientific">Companilactobacillus mindensis DSM 14500</name>
    <dbReference type="NCBI Taxonomy" id="1423770"/>
    <lineage>
        <taxon>Bacteria</taxon>
        <taxon>Bacillati</taxon>
        <taxon>Bacillota</taxon>
        <taxon>Bacilli</taxon>
        <taxon>Lactobacillales</taxon>
        <taxon>Lactobacillaceae</taxon>
        <taxon>Companilactobacillus</taxon>
    </lineage>
</organism>
<keyword evidence="2" id="KW-0012">Acyltransferase</keyword>
<reference evidence="4 5" key="1">
    <citation type="journal article" date="2015" name="Genome Announc.">
        <title>Expanding the biotechnology potential of lactobacilli through comparative genomics of 213 strains and associated genera.</title>
        <authorList>
            <person name="Sun Z."/>
            <person name="Harris H.M."/>
            <person name="McCann A."/>
            <person name="Guo C."/>
            <person name="Argimon S."/>
            <person name="Zhang W."/>
            <person name="Yang X."/>
            <person name="Jeffery I.B."/>
            <person name="Cooney J.C."/>
            <person name="Kagawa T.F."/>
            <person name="Liu W."/>
            <person name="Song Y."/>
            <person name="Salvetti E."/>
            <person name="Wrobel A."/>
            <person name="Rasinkangas P."/>
            <person name="Parkhill J."/>
            <person name="Rea M.C."/>
            <person name="O'Sullivan O."/>
            <person name="Ritari J."/>
            <person name="Douillard F.P."/>
            <person name="Paul Ross R."/>
            <person name="Yang R."/>
            <person name="Briner A.E."/>
            <person name="Felis G.E."/>
            <person name="de Vos W.M."/>
            <person name="Barrangou R."/>
            <person name="Klaenhammer T.R."/>
            <person name="Caufield P.W."/>
            <person name="Cui Y."/>
            <person name="Zhang H."/>
            <person name="O'Toole P.W."/>
        </authorList>
    </citation>
    <scope>NUCLEOTIDE SEQUENCE [LARGE SCALE GENOMIC DNA]</scope>
    <source>
        <strain evidence="4 5">DSM 14500</strain>
    </source>
</reference>
<name>A0A0R1QGA7_9LACO</name>
<dbReference type="RefSeq" id="WP_057888054.1">
    <property type="nucleotide sequence ID" value="NZ_AZEZ01000066.1"/>
</dbReference>
<dbReference type="InterPro" id="IPR016181">
    <property type="entry name" value="Acyl_CoA_acyltransferase"/>
</dbReference>
<evidence type="ECO:0000259" key="3">
    <source>
        <dbReference type="PROSITE" id="PS51186"/>
    </source>
</evidence>
<evidence type="ECO:0000256" key="1">
    <source>
        <dbReference type="ARBA" id="ARBA00022679"/>
    </source>
</evidence>
<dbReference type="PANTHER" id="PTHR43420">
    <property type="entry name" value="ACETYLTRANSFERASE"/>
    <property type="match status" value="1"/>
</dbReference>
<dbReference type="GO" id="GO:0016747">
    <property type="term" value="F:acyltransferase activity, transferring groups other than amino-acyl groups"/>
    <property type="evidence" value="ECO:0007669"/>
    <property type="project" value="InterPro"/>
</dbReference>
<evidence type="ECO:0000313" key="4">
    <source>
        <dbReference type="EMBL" id="KRL43894.1"/>
    </source>
</evidence>
<dbReference type="Proteomes" id="UP000050872">
    <property type="component" value="Unassembled WGS sequence"/>
</dbReference>
<protein>
    <recommendedName>
        <fullName evidence="3">N-acetyltransferase domain-containing protein</fullName>
    </recommendedName>
</protein>
<dbReference type="PROSITE" id="PS51186">
    <property type="entry name" value="GNAT"/>
    <property type="match status" value="1"/>
</dbReference>
<proteinExistence type="predicted"/>
<dbReference type="PATRIC" id="fig|1423770.3.peg.463"/>
<dbReference type="SUPFAM" id="SSF55729">
    <property type="entry name" value="Acyl-CoA N-acyltransferases (Nat)"/>
    <property type="match status" value="1"/>
</dbReference>
<gene>
    <name evidence="4" type="ORF">FD29_GL000458</name>
</gene>
<accession>A0A0R1QGA7</accession>
<sequence length="175" mass="19635">MLDKFRAATLEDLDEASQFYIDICEDLPNSEYGPAWVWGAHPSREILLDAIKHGKLLLGYKGNQIAAAGVVTYGEDESYRGANWKYPVTDSEIGVIHIFAVSPKFRGQGISRDMLQAIMADIKHDGYKLIHLDALKSNVPAVKLYARNGFEFVEDRDVELKAVGVRTLSIMEYKL</sequence>
<dbReference type="EMBL" id="AZEZ01000066">
    <property type="protein sequence ID" value="KRL43894.1"/>
    <property type="molecule type" value="Genomic_DNA"/>
</dbReference>
<comment type="caution">
    <text evidence="4">The sequence shown here is derived from an EMBL/GenBank/DDBJ whole genome shotgun (WGS) entry which is preliminary data.</text>
</comment>
<dbReference type="InterPro" id="IPR000182">
    <property type="entry name" value="GNAT_dom"/>
</dbReference>